<dbReference type="PANTHER" id="PTHR46060:SF1">
    <property type="entry name" value="MARINER MOS1 TRANSPOSASE-LIKE PROTEIN"/>
    <property type="match status" value="1"/>
</dbReference>
<keyword evidence="2" id="KW-1185">Reference proteome</keyword>
<dbReference type="EMBL" id="BMAW01087456">
    <property type="protein sequence ID" value="GFS29892.1"/>
    <property type="molecule type" value="Genomic_DNA"/>
</dbReference>
<dbReference type="Proteomes" id="UP000887013">
    <property type="component" value="Unassembled WGS sequence"/>
</dbReference>
<evidence type="ECO:0000313" key="2">
    <source>
        <dbReference type="Proteomes" id="UP000887013"/>
    </source>
</evidence>
<organism evidence="1 2">
    <name type="scientific">Nephila pilipes</name>
    <name type="common">Giant wood spider</name>
    <name type="synonym">Nephila maculata</name>
    <dbReference type="NCBI Taxonomy" id="299642"/>
    <lineage>
        <taxon>Eukaryota</taxon>
        <taxon>Metazoa</taxon>
        <taxon>Ecdysozoa</taxon>
        <taxon>Arthropoda</taxon>
        <taxon>Chelicerata</taxon>
        <taxon>Arachnida</taxon>
        <taxon>Araneae</taxon>
        <taxon>Araneomorphae</taxon>
        <taxon>Entelegynae</taxon>
        <taxon>Araneoidea</taxon>
        <taxon>Nephilidae</taxon>
        <taxon>Nephila</taxon>
    </lineage>
</organism>
<reference evidence="1" key="1">
    <citation type="submission" date="2020-08" db="EMBL/GenBank/DDBJ databases">
        <title>Multicomponent nature underlies the extraordinary mechanical properties of spider dragline silk.</title>
        <authorList>
            <person name="Kono N."/>
            <person name="Nakamura H."/>
            <person name="Mori M."/>
            <person name="Yoshida Y."/>
            <person name="Ohtoshi R."/>
            <person name="Malay A.D."/>
            <person name="Moran D.A.P."/>
            <person name="Tomita M."/>
            <person name="Numata K."/>
            <person name="Arakawa K."/>
        </authorList>
    </citation>
    <scope>NUCLEOTIDE SEQUENCE</scope>
</reference>
<dbReference type="PANTHER" id="PTHR46060">
    <property type="entry name" value="MARINER MOS1 TRANSPOSASE-LIKE PROTEIN"/>
    <property type="match status" value="1"/>
</dbReference>
<gene>
    <name evidence="1" type="primary">B7P43_G01287</name>
    <name evidence="1" type="ORF">NPIL_235231</name>
</gene>
<sequence>MGVTQIKEWFNRFKDGRTSAVSEQRCGWPQTARSAANVERVRKLVMSDRRLIGREIAEEVGESKDSAHAILHEDLNMNRVAAKFVPKLSPEQKRPPF</sequence>
<evidence type="ECO:0000313" key="1">
    <source>
        <dbReference type="EMBL" id="GFS29892.1"/>
    </source>
</evidence>
<protein>
    <submittedName>
        <fullName evidence="1">HTH_48 domain-containing protein</fullName>
    </submittedName>
</protein>
<dbReference type="OrthoDB" id="10022101at2759"/>
<proteinExistence type="predicted"/>
<accession>A0A8X6I4A0</accession>
<dbReference type="AlphaFoldDB" id="A0A8X6I4A0"/>
<comment type="caution">
    <text evidence="1">The sequence shown here is derived from an EMBL/GenBank/DDBJ whole genome shotgun (WGS) entry which is preliminary data.</text>
</comment>
<name>A0A8X6I4A0_NEPPI</name>
<dbReference type="InterPro" id="IPR052709">
    <property type="entry name" value="Transposase-MT_Hybrid"/>
</dbReference>